<gene>
    <name evidence="2" type="ORF">FSB_LOCUS9807</name>
</gene>
<sequence length="444" mass="48372">MSSSSSTSVLSNLIDSHPTSLTTIHHLITIKLTHENCLLWKAQVVPYLRGHLFKFVDGSHLNPPPVITTQSSGATTILVNPEFTQWQLQDQIVLSALISSLSKKVIAHVVRCTTSRELWTTLEPMFIAQSQARLMQIHYHLSTLRKAGSPIANYFHTFTGLANTLAAIDQPLPEFQLVSFLLTSLGLEYDTFVTSVQQRSEPVTLDYLYGHLLNHEIRLEQNQPFVDISAATANFASRGSFLVGDEEDALNPPTPLVVVLLILPITKKIMARGVDTILLVVPDLFASTQQASSDPNWYSEIGAPIISLQTLPISMFMLEEYLGLDQICDHPTKTLLLHGSSKDGRYPFTTKATSSSPLALLGQPKTQPSPSPQPTGLPLLVTPTIQTTPIPLGPPQYQNPIPNPSPSNAPSPPSSLSAPLTPCPVSSFSSATDPPHALSHHMIT</sequence>
<feature type="region of interest" description="Disordered" evidence="1">
    <location>
        <begin position="356"/>
        <end position="444"/>
    </location>
</feature>
<dbReference type="PANTHER" id="PTHR47481:SF10">
    <property type="entry name" value="COPIA-LIKE POLYPROTEIN_RETROTRANSPOSON"/>
    <property type="match status" value="1"/>
</dbReference>
<evidence type="ECO:0008006" key="3">
    <source>
        <dbReference type="Google" id="ProtNLM"/>
    </source>
</evidence>
<evidence type="ECO:0000313" key="2">
    <source>
        <dbReference type="EMBL" id="SPC81925.1"/>
    </source>
</evidence>
<organism evidence="2">
    <name type="scientific">Fagus sylvatica</name>
    <name type="common">Beechnut</name>
    <dbReference type="NCBI Taxonomy" id="28930"/>
    <lineage>
        <taxon>Eukaryota</taxon>
        <taxon>Viridiplantae</taxon>
        <taxon>Streptophyta</taxon>
        <taxon>Embryophyta</taxon>
        <taxon>Tracheophyta</taxon>
        <taxon>Spermatophyta</taxon>
        <taxon>Magnoliopsida</taxon>
        <taxon>eudicotyledons</taxon>
        <taxon>Gunneridae</taxon>
        <taxon>Pentapetalae</taxon>
        <taxon>rosids</taxon>
        <taxon>fabids</taxon>
        <taxon>Fagales</taxon>
        <taxon>Fagaceae</taxon>
        <taxon>Fagus</taxon>
    </lineage>
</organism>
<accession>A0A2N9F4A2</accession>
<evidence type="ECO:0000256" key="1">
    <source>
        <dbReference type="SAM" id="MobiDB-lite"/>
    </source>
</evidence>
<proteinExistence type="predicted"/>
<protein>
    <recommendedName>
        <fullName evidence="3">Retrotransposon Copia-like N-terminal domain-containing protein</fullName>
    </recommendedName>
</protein>
<name>A0A2N9F4A2_FAGSY</name>
<feature type="compositionally biased region" description="Low complexity" evidence="1">
    <location>
        <begin position="414"/>
        <end position="424"/>
    </location>
</feature>
<dbReference type="Pfam" id="PF14223">
    <property type="entry name" value="Retrotran_gag_2"/>
    <property type="match status" value="1"/>
</dbReference>
<feature type="compositionally biased region" description="Pro residues" evidence="1">
    <location>
        <begin position="401"/>
        <end position="413"/>
    </location>
</feature>
<dbReference type="EMBL" id="OIVN01000547">
    <property type="protein sequence ID" value="SPC81925.1"/>
    <property type="molecule type" value="Genomic_DNA"/>
</dbReference>
<dbReference type="PANTHER" id="PTHR47481">
    <property type="match status" value="1"/>
</dbReference>
<dbReference type="AlphaFoldDB" id="A0A2N9F4A2"/>
<reference evidence="2" key="1">
    <citation type="submission" date="2018-02" db="EMBL/GenBank/DDBJ databases">
        <authorList>
            <person name="Cohen D.B."/>
            <person name="Kent A.D."/>
        </authorList>
    </citation>
    <scope>NUCLEOTIDE SEQUENCE</scope>
</reference>